<evidence type="ECO:0000313" key="1">
    <source>
        <dbReference type="EMBL" id="MBC8580510.1"/>
    </source>
</evidence>
<dbReference type="RefSeq" id="WP_249333281.1">
    <property type="nucleotide sequence ID" value="NZ_JACRSY010000022.1"/>
</dbReference>
<name>A0A926EK50_9FIRM</name>
<proteinExistence type="predicted"/>
<dbReference type="InterPro" id="IPR017853">
    <property type="entry name" value="GH"/>
</dbReference>
<gene>
    <name evidence="1" type="ORF">H8718_13320</name>
</gene>
<evidence type="ECO:0000313" key="2">
    <source>
        <dbReference type="Proteomes" id="UP000655830"/>
    </source>
</evidence>
<protein>
    <submittedName>
        <fullName evidence="1">Uncharacterized protein</fullName>
    </submittedName>
</protein>
<sequence length="78" mass="8712">MTYWFWGPAYPKTQTLTPAFIAEKYHHLTKQGNLLIVNSGPTPDGVLEEHDPQNLFEAARMLNIAKGDALLSSNAKKN</sequence>
<reference evidence="1" key="1">
    <citation type="submission" date="2020-08" db="EMBL/GenBank/DDBJ databases">
        <title>Genome public.</title>
        <authorList>
            <person name="Liu C."/>
            <person name="Sun Q."/>
        </authorList>
    </citation>
    <scope>NUCLEOTIDE SEQUENCE</scope>
    <source>
        <strain evidence="1">NSJ-12</strain>
    </source>
</reference>
<organism evidence="1 2">
    <name type="scientific">Zhenhengia yiwuensis</name>
    <dbReference type="NCBI Taxonomy" id="2763666"/>
    <lineage>
        <taxon>Bacteria</taxon>
        <taxon>Bacillati</taxon>
        <taxon>Bacillota</taxon>
        <taxon>Clostridia</taxon>
        <taxon>Lachnospirales</taxon>
        <taxon>Lachnospiraceae</taxon>
        <taxon>Zhenhengia</taxon>
    </lineage>
</organism>
<accession>A0A926EK50</accession>
<keyword evidence="2" id="KW-1185">Reference proteome</keyword>
<dbReference type="EMBL" id="JACRSY010000022">
    <property type="protein sequence ID" value="MBC8580510.1"/>
    <property type="molecule type" value="Genomic_DNA"/>
</dbReference>
<dbReference type="AlphaFoldDB" id="A0A926EK50"/>
<dbReference type="SUPFAM" id="SSF51445">
    <property type="entry name" value="(Trans)glycosidases"/>
    <property type="match status" value="1"/>
</dbReference>
<dbReference type="Proteomes" id="UP000655830">
    <property type="component" value="Unassembled WGS sequence"/>
</dbReference>
<dbReference type="Gene3D" id="3.20.20.80">
    <property type="entry name" value="Glycosidases"/>
    <property type="match status" value="1"/>
</dbReference>
<comment type="caution">
    <text evidence="1">The sequence shown here is derived from an EMBL/GenBank/DDBJ whole genome shotgun (WGS) entry which is preliminary data.</text>
</comment>